<dbReference type="InParanoid" id="A0A7J6ICL6"/>
<evidence type="ECO:0000256" key="2">
    <source>
        <dbReference type="SAM" id="SignalP"/>
    </source>
</evidence>
<feature type="compositionally biased region" description="Polar residues" evidence="1">
    <location>
        <begin position="245"/>
        <end position="279"/>
    </location>
</feature>
<dbReference type="OrthoDB" id="4856894at2759"/>
<comment type="caution">
    <text evidence="3">The sequence shown here is derived from an EMBL/GenBank/DDBJ whole genome shotgun (WGS) entry which is preliminary data.</text>
</comment>
<protein>
    <submittedName>
        <fullName evidence="3">Uncharacterized protein</fullName>
    </submittedName>
</protein>
<proteinExistence type="predicted"/>
<gene>
    <name evidence="3" type="ORF">CGGC5_v017100</name>
</gene>
<feature type="compositionally biased region" description="Polar residues" evidence="1">
    <location>
        <begin position="206"/>
        <end position="216"/>
    </location>
</feature>
<name>A0A7J6ICL6_COLFN</name>
<sequence>MHLPFITAILFVTLALSLSDKEDDDADENECRRGPAMQMGSVAYFETSKLAEACPEAHVYFLDAQNEVVSSQHVNITNSATACDTNLLQAMSLPAGLTSAYAKVTFLCGGDDEPQCQMIRLLPQIETDSTGPSTGPSSLQMSRTCMNLVGSATNPATDPATDIATHPATHPATNAASSVLPSSPADSASGVAGALTSSYPPLGGTPTETSQPSAETATDRWLSTVPGGSLHTAAPTDENGPPPASATQVSSVATLDGTTTGLSSVASSTTPFESPSGASSGVPLDEPTSALSSFSAGATDGTGTNTGVPSAGPSDGLQIPTGMTTFITSTIPGMSDAPRCTCQA</sequence>
<evidence type="ECO:0000256" key="1">
    <source>
        <dbReference type="SAM" id="MobiDB-lite"/>
    </source>
</evidence>
<keyword evidence="2" id="KW-0732">Signal</keyword>
<feature type="region of interest" description="Disordered" evidence="1">
    <location>
        <begin position="151"/>
        <end position="322"/>
    </location>
</feature>
<dbReference type="Proteomes" id="UP000011096">
    <property type="component" value="Unassembled WGS sequence"/>
</dbReference>
<dbReference type="AlphaFoldDB" id="A0A7J6ICL6"/>
<keyword evidence="4" id="KW-1185">Reference proteome</keyword>
<feature type="chain" id="PRO_5029837590" evidence="2">
    <location>
        <begin position="20"/>
        <end position="344"/>
    </location>
</feature>
<feature type="compositionally biased region" description="Polar residues" evidence="1">
    <location>
        <begin position="177"/>
        <end position="186"/>
    </location>
</feature>
<dbReference type="GeneID" id="90980689"/>
<evidence type="ECO:0000313" key="4">
    <source>
        <dbReference type="Proteomes" id="UP000011096"/>
    </source>
</evidence>
<accession>A0A7J6ICL6</accession>
<feature type="compositionally biased region" description="Low complexity" evidence="1">
    <location>
        <begin position="296"/>
        <end position="307"/>
    </location>
</feature>
<feature type="compositionally biased region" description="Low complexity" evidence="1">
    <location>
        <begin position="152"/>
        <end position="176"/>
    </location>
</feature>
<organism evidence="3 4">
    <name type="scientific">Colletotrichum fructicola (strain Nara gc5)</name>
    <name type="common">Anthracnose fungus</name>
    <name type="synonym">Colletotrichum gloeosporioides (strain Nara gc5)</name>
    <dbReference type="NCBI Taxonomy" id="1213859"/>
    <lineage>
        <taxon>Eukaryota</taxon>
        <taxon>Fungi</taxon>
        <taxon>Dikarya</taxon>
        <taxon>Ascomycota</taxon>
        <taxon>Pezizomycotina</taxon>
        <taxon>Sordariomycetes</taxon>
        <taxon>Hypocreomycetidae</taxon>
        <taxon>Glomerellales</taxon>
        <taxon>Glomerellaceae</taxon>
        <taxon>Colletotrichum</taxon>
        <taxon>Colletotrichum gloeosporioides species complex</taxon>
    </lineage>
</organism>
<reference evidence="3 4" key="2">
    <citation type="submission" date="2020-04" db="EMBL/GenBank/DDBJ databases">
        <title>Genome sequencing and assembly of multiple isolates from the Colletotrichum gloeosporioides species complex.</title>
        <authorList>
            <person name="Gan P."/>
            <person name="Shirasu K."/>
        </authorList>
    </citation>
    <scope>NUCLEOTIDE SEQUENCE [LARGE SCALE GENOMIC DNA]</scope>
    <source>
        <strain evidence="3 4">Nara gc5</strain>
    </source>
</reference>
<dbReference type="RefSeq" id="XP_066006854.1">
    <property type="nucleotide sequence ID" value="XM_066153754.1"/>
</dbReference>
<feature type="signal peptide" evidence="2">
    <location>
        <begin position="1"/>
        <end position="19"/>
    </location>
</feature>
<reference evidence="3 4" key="1">
    <citation type="submission" date="2012-08" db="EMBL/GenBank/DDBJ databases">
        <authorList>
            <person name="Gan P.H.P."/>
            <person name="Ikeda K."/>
            <person name="Irieda H."/>
            <person name="Narusaka M."/>
            <person name="O'Connell R.J."/>
            <person name="Narusaka Y."/>
            <person name="Takano Y."/>
            <person name="Kubo Y."/>
            <person name="Shirasu K."/>
        </authorList>
    </citation>
    <scope>NUCLEOTIDE SEQUENCE [LARGE SCALE GENOMIC DNA]</scope>
    <source>
        <strain evidence="3 4">Nara gc5</strain>
    </source>
</reference>
<evidence type="ECO:0000313" key="3">
    <source>
        <dbReference type="EMBL" id="KAF4474089.1"/>
    </source>
</evidence>
<dbReference type="EMBL" id="ANPB02000011">
    <property type="protein sequence ID" value="KAF4474089.1"/>
    <property type="molecule type" value="Genomic_DNA"/>
</dbReference>